<keyword evidence="9" id="KW-0862">Zinc</keyword>
<dbReference type="Proteomes" id="UP000031668">
    <property type="component" value="Unassembled WGS sequence"/>
</dbReference>
<keyword evidence="7 13" id="KW-0863">Zinc-finger</keyword>
<evidence type="ECO:0000256" key="4">
    <source>
        <dbReference type="ARBA" id="ARBA00020923"/>
    </source>
</evidence>
<evidence type="ECO:0000256" key="3">
    <source>
        <dbReference type="ARBA" id="ARBA00008212"/>
    </source>
</evidence>
<gene>
    <name evidence="15" type="ORF">RF11_10032</name>
</gene>
<feature type="domain" description="SP-RING-type" evidence="14">
    <location>
        <begin position="120"/>
        <end position="194"/>
    </location>
</feature>
<dbReference type="EMBL" id="JWZT01000471">
    <property type="protein sequence ID" value="KII74294.1"/>
    <property type="molecule type" value="Genomic_DNA"/>
</dbReference>
<evidence type="ECO:0000259" key="14">
    <source>
        <dbReference type="PROSITE" id="PS51044"/>
    </source>
</evidence>
<evidence type="ECO:0000256" key="1">
    <source>
        <dbReference type="ARBA" id="ARBA00004123"/>
    </source>
</evidence>
<keyword evidence="6" id="KW-0479">Metal-binding</keyword>
<reference evidence="15 16" key="1">
    <citation type="journal article" date="2014" name="Genome Biol. Evol.">
        <title>The genome of the myxosporean Thelohanellus kitauei shows adaptations to nutrient acquisition within its fish host.</title>
        <authorList>
            <person name="Yang Y."/>
            <person name="Xiong J."/>
            <person name="Zhou Z."/>
            <person name="Huo F."/>
            <person name="Miao W."/>
            <person name="Ran C."/>
            <person name="Liu Y."/>
            <person name="Zhang J."/>
            <person name="Feng J."/>
            <person name="Wang M."/>
            <person name="Wang M."/>
            <person name="Wang L."/>
            <person name="Yao B."/>
        </authorList>
    </citation>
    <scope>NUCLEOTIDE SEQUENCE [LARGE SCALE GENOMIC DNA]</scope>
    <source>
        <strain evidence="15">Wuqing</strain>
    </source>
</reference>
<dbReference type="PANTHER" id="PTHR21330:SF1">
    <property type="entry name" value="E3 SUMO-PROTEIN LIGASE NSE2"/>
    <property type="match status" value="1"/>
</dbReference>
<dbReference type="Gene3D" id="3.30.40.10">
    <property type="entry name" value="Zinc/RING finger domain, C3HC4 (zinc finger)"/>
    <property type="match status" value="1"/>
</dbReference>
<dbReference type="OrthoDB" id="26899at2759"/>
<keyword evidence="8" id="KW-0833">Ubl conjugation pathway</keyword>
<keyword evidence="5" id="KW-0808">Transferase</keyword>
<dbReference type="GO" id="GO:0016874">
    <property type="term" value="F:ligase activity"/>
    <property type="evidence" value="ECO:0007669"/>
    <property type="project" value="UniProtKB-KW"/>
</dbReference>
<evidence type="ECO:0000256" key="8">
    <source>
        <dbReference type="ARBA" id="ARBA00022786"/>
    </source>
</evidence>
<evidence type="ECO:0000256" key="13">
    <source>
        <dbReference type="PROSITE-ProRule" id="PRU00452"/>
    </source>
</evidence>
<dbReference type="AlphaFoldDB" id="A0A0C2J907"/>
<dbReference type="UniPathway" id="UPA00886"/>
<evidence type="ECO:0000256" key="12">
    <source>
        <dbReference type="ARBA" id="ARBA00032533"/>
    </source>
</evidence>
<accession>A0A0C2J907</accession>
<keyword evidence="10" id="KW-0539">Nucleus</keyword>
<dbReference type="GO" id="GO:0005634">
    <property type="term" value="C:nucleus"/>
    <property type="evidence" value="ECO:0007669"/>
    <property type="project" value="UniProtKB-SubCell"/>
</dbReference>
<dbReference type="GO" id="GO:0030915">
    <property type="term" value="C:Smc5-Smc6 complex"/>
    <property type="evidence" value="ECO:0007669"/>
    <property type="project" value="InterPro"/>
</dbReference>
<comment type="similarity">
    <text evidence="3">Belongs to the NSE2 family.</text>
</comment>
<dbReference type="GO" id="GO:0016925">
    <property type="term" value="P:protein sumoylation"/>
    <property type="evidence" value="ECO:0007669"/>
    <property type="project" value="UniProtKB-UniPathway"/>
</dbReference>
<dbReference type="PANTHER" id="PTHR21330">
    <property type="entry name" value="E3 SUMO-PROTEIN LIGASE NSE2"/>
    <property type="match status" value="1"/>
</dbReference>
<dbReference type="GO" id="GO:0061665">
    <property type="term" value="F:SUMO ligase activity"/>
    <property type="evidence" value="ECO:0007669"/>
    <property type="project" value="TreeGrafter"/>
</dbReference>
<comment type="pathway">
    <text evidence="2">Protein modification; protein sumoylation.</text>
</comment>
<evidence type="ECO:0000256" key="11">
    <source>
        <dbReference type="ARBA" id="ARBA00031731"/>
    </source>
</evidence>
<dbReference type="GO" id="GO:0008270">
    <property type="term" value="F:zinc ion binding"/>
    <property type="evidence" value="ECO:0007669"/>
    <property type="project" value="UniProtKB-KW"/>
</dbReference>
<evidence type="ECO:0000313" key="15">
    <source>
        <dbReference type="EMBL" id="KII74294.1"/>
    </source>
</evidence>
<dbReference type="Pfam" id="PF11789">
    <property type="entry name" value="zf-Nse"/>
    <property type="match status" value="1"/>
</dbReference>
<evidence type="ECO:0000256" key="5">
    <source>
        <dbReference type="ARBA" id="ARBA00022679"/>
    </source>
</evidence>
<dbReference type="CDD" id="cd16651">
    <property type="entry name" value="SPL-RING_NSE2"/>
    <property type="match status" value="1"/>
</dbReference>
<comment type="caution">
    <text evidence="15">The sequence shown here is derived from an EMBL/GenBank/DDBJ whole genome shotgun (WGS) entry which is preliminary data.</text>
</comment>
<evidence type="ECO:0000256" key="2">
    <source>
        <dbReference type="ARBA" id="ARBA00004718"/>
    </source>
</evidence>
<keyword evidence="15" id="KW-0436">Ligase</keyword>
<dbReference type="SUPFAM" id="SSF57850">
    <property type="entry name" value="RING/U-box"/>
    <property type="match status" value="1"/>
</dbReference>
<dbReference type="InterPro" id="IPR026846">
    <property type="entry name" value="Nse2(Mms21)"/>
</dbReference>
<dbReference type="GO" id="GO:0000724">
    <property type="term" value="P:double-strand break repair via homologous recombination"/>
    <property type="evidence" value="ECO:0007669"/>
    <property type="project" value="InterPro"/>
</dbReference>
<evidence type="ECO:0000256" key="6">
    <source>
        <dbReference type="ARBA" id="ARBA00022723"/>
    </source>
</evidence>
<keyword evidence="16" id="KW-1185">Reference proteome</keyword>
<dbReference type="InterPro" id="IPR004181">
    <property type="entry name" value="Znf_MIZ"/>
</dbReference>
<protein>
    <recommendedName>
        <fullName evidence="4">E3 SUMO-protein ligase NSE2</fullName>
    </recommendedName>
    <alternativeName>
        <fullName evidence="11">E3 SUMO-protein transferase NSE2</fullName>
    </alternativeName>
    <alternativeName>
        <fullName evidence="12">Non-structural maintenance of chromosomes element 2 homolog</fullName>
    </alternativeName>
</protein>
<name>A0A0C2J907_THEKT</name>
<sequence>MEQYPLDFLNSVTENIKSTGEAILETIDYLTDDQNLEPELIKEIKETLNEGQNFINESNKYVESVNMMSACLKYTVFETEEDFRIRFEQIRADSRKQNYRQLIKSFDEKIKKVKHTNSSQLEEVTVTSEITGQKCPITQADLVAPVRNRNCGHIYSRDAILSLIKRGKGNKQTTCPVIGCSEAVVESRLEDISI</sequence>
<evidence type="ECO:0000313" key="16">
    <source>
        <dbReference type="Proteomes" id="UP000031668"/>
    </source>
</evidence>
<evidence type="ECO:0000256" key="7">
    <source>
        <dbReference type="ARBA" id="ARBA00022771"/>
    </source>
</evidence>
<proteinExistence type="inferred from homology"/>
<evidence type="ECO:0000256" key="9">
    <source>
        <dbReference type="ARBA" id="ARBA00022833"/>
    </source>
</evidence>
<evidence type="ECO:0000256" key="10">
    <source>
        <dbReference type="ARBA" id="ARBA00023242"/>
    </source>
</evidence>
<organism evidence="15 16">
    <name type="scientific">Thelohanellus kitauei</name>
    <name type="common">Myxosporean</name>
    <dbReference type="NCBI Taxonomy" id="669202"/>
    <lineage>
        <taxon>Eukaryota</taxon>
        <taxon>Metazoa</taxon>
        <taxon>Cnidaria</taxon>
        <taxon>Myxozoa</taxon>
        <taxon>Myxosporea</taxon>
        <taxon>Bivalvulida</taxon>
        <taxon>Platysporina</taxon>
        <taxon>Myxobolidae</taxon>
        <taxon>Thelohanellus</taxon>
    </lineage>
</organism>
<comment type="subcellular location">
    <subcellularLocation>
        <location evidence="1">Nucleus</location>
    </subcellularLocation>
</comment>
<dbReference type="PROSITE" id="PS51044">
    <property type="entry name" value="ZF_SP_RING"/>
    <property type="match status" value="1"/>
</dbReference>
<dbReference type="InterPro" id="IPR013083">
    <property type="entry name" value="Znf_RING/FYVE/PHD"/>
</dbReference>